<feature type="domain" description="PBP" evidence="9">
    <location>
        <begin position="19"/>
        <end position="307"/>
    </location>
</feature>
<proteinExistence type="inferred from homology"/>
<evidence type="ECO:0000256" key="7">
    <source>
        <dbReference type="PIRNR" id="PIRNR002756"/>
    </source>
</evidence>
<dbReference type="GO" id="GO:0042301">
    <property type="term" value="F:phosphate ion binding"/>
    <property type="evidence" value="ECO:0007669"/>
    <property type="project" value="InterPro"/>
</dbReference>
<dbReference type="RefSeq" id="WP_221763739.1">
    <property type="nucleotide sequence ID" value="NZ_AP024110.1"/>
</dbReference>
<dbReference type="SUPFAM" id="SSF53850">
    <property type="entry name" value="Periplasmic binding protein-like II"/>
    <property type="match status" value="1"/>
</dbReference>
<comment type="function">
    <text evidence="1 7">Part of the ABC transporter complex PstSACB involved in phosphate import.</text>
</comment>
<evidence type="ECO:0000313" key="10">
    <source>
        <dbReference type="EMBL" id="BCM25678.1"/>
    </source>
</evidence>
<evidence type="ECO:0000256" key="8">
    <source>
        <dbReference type="SAM" id="SignalP"/>
    </source>
</evidence>
<evidence type="ECO:0000256" key="6">
    <source>
        <dbReference type="ARBA" id="ARBA00022592"/>
    </source>
</evidence>
<organism evidence="10 11">
    <name type="scientific">Methyloradius palustris</name>
    <dbReference type="NCBI Taxonomy" id="2778876"/>
    <lineage>
        <taxon>Bacteria</taxon>
        <taxon>Pseudomonadati</taxon>
        <taxon>Pseudomonadota</taxon>
        <taxon>Betaproteobacteria</taxon>
        <taxon>Nitrosomonadales</taxon>
        <taxon>Methylophilaceae</taxon>
        <taxon>Methyloradius</taxon>
    </lineage>
</organism>
<gene>
    <name evidence="10" type="primary">pstS</name>
    <name evidence="10" type="ORF">ZMTM_19370</name>
</gene>
<dbReference type="Pfam" id="PF12849">
    <property type="entry name" value="PBP_like_2"/>
    <property type="match status" value="1"/>
</dbReference>
<dbReference type="KEGG" id="mpau:ZMTM_19370"/>
<evidence type="ECO:0000256" key="5">
    <source>
        <dbReference type="ARBA" id="ARBA00022448"/>
    </source>
</evidence>
<feature type="signal peptide" evidence="8">
    <location>
        <begin position="1"/>
        <end position="25"/>
    </location>
</feature>
<accession>A0A8D5K1E3</accession>
<dbReference type="PIRSF" id="PIRSF002756">
    <property type="entry name" value="PstS"/>
    <property type="match status" value="1"/>
</dbReference>
<keyword evidence="6 7" id="KW-0592">Phosphate transport</keyword>
<evidence type="ECO:0000256" key="2">
    <source>
        <dbReference type="ARBA" id="ARBA00008725"/>
    </source>
</evidence>
<reference evidence="10" key="1">
    <citation type="journal article" date="2021" name="Arch. Microbiol.">
        <title>Methyloradius palustris gen. nov., sp. nov., a methanol-oxidizing bacterium isolated from snow.</title>
        <authorList>
            <person name="Miyadera T."/>
            <person name="Kojima H."/>
            <person name="Fukui M."/>
        </authorList>
    </citation>
    <scope>NUCLEOTIDE SEQUENCE</scope>
    <source>
        <strain evidence="10">Zm11</strain>
    </source>
</reference>
<dbReference type="CDD" id="cd13565">
    <property type="entry name" value="PBP2_PstS"/>
    <property type="match status" value="1"/>
</dbReference>
<evidence type="ECO:0000256" key="1">
    <source>
        <dbReference type="ARBA" id="ARBA00002841"/>
    </source>
</evidence>
<evidence type="ECO:0000256" key="3">
    <source>
        <dbReference type="ARBA" id="ARBA00011529"/>
    </source>
</evidence>
<evidence type="ECO:0000256" key="4">
    <source>
        <dbReference type="ARBA" id="ARBA00021889"/>
    </source>
</evidence>
<dbReference type="Gene3D" id="3.40.190.10">
    <property type="entry name" value="Periplasmic binding protein-like II"/>
    <property type="match status" value="2"/>
</dbReference>
<comment type="similarity">
    <text evidence="2 7">Belongs to the PstS family.</text>
</comment>
<sequence>MQLLNRTLKCTLAAVSFTVATSAFAVDITGAGATFPYPIYAKWAESYNVKTGVKLNYQSIGSGGGIKQITNKTVDFGASDKPLKQDELDKAGLMQFPTVVGGVVPVVNIPGIEDGVLKLNGEVLANIFLKKVTKWSDASIKALNPGVDLPDSAITVVHRSDGSGTTFVFANYLTKVSPEWNDKVGADTSIQWPTGIGGKGNEGVASYVQRVKGSIGYVEFAYAKQNALPFVTLQNKEGEFVKPSIQSFQSAAQYADWKNAPGFYEILTNEPGKATWPIAGATFILLQKSQDKPENGKEVLKFFNWAYANGGLMAKGLDYVPMPADVVKLIQAHWKANLKAADGSVIAAE</sequence>
<protein>
    <recommendedName>
        <fullName evidence="4 7">Phosphate-binding protein PstS</fullName>
    </recommendedName>
</protein>
<keyword evidence="8" id="KW-0732">Signal</keyword>
<dbReference type="NCBIfam" id="NF008171">
    <property type="entry name" value="PRK10918.1"/>
    <property type="match status" value="1"/>
</dbReference>
<dbReference type="InterPro" id="IPR050962">
    <property type="entry name" value="Phosphate-bind_PstS"/>
</dbReference>
<keyword evidence="11" id="KW-1185">Reference proteome</keyword>
<dbReference type="GO" id="GO:0035435">
    <property type="term" value="P:phosphate ion transmembrane transport"/>
    <property type="evidence" value="ECO:0007669"/>
    <property type="project" value="InterPro"/>
</dbReference>
<feature type="chain" id="PRO_5034346938" description="Phosphate-binding protein PstS" evidence="8">
    <location>
        <begin position="26"/>
        <end position="349"/>
    </location>
</feature>
<name>A0A8D5K1E3_9PROT</name>
<keyword evidence="5 7" id="KW-0813">Transport</keyword>
<dbReference type="InterPro" id="IPR024370">
    <property type="entry name" value="PBP_domain"/>
</dbReference>
<evidence type="ECO:0000313" key="11">
    <source>
        <dbReference type="Proteomes" id="UP000826722"/>
    </source>
</evidence>
<dbReference type="AlphaFoldDB" id="A0A8D5K1E3"/>
<comment type="subunit">
    <text evidence="3 7">The complex is composed of two ATP-binding proteins (PstB), two transmembrane proteins (PstC and PstA) and a solute-binding protein (PstS).</text>
</comment>
<dbReference type="Proteomes" id="UP000826722">
    <property type="component" value="Chromosome"/>
</dbReference>
<dbReference type="PANTHER" id="PTHR42996">
    <property type="entry name" value="PHOSPHATE-BINDING PROTEIN PSTS"/>
    <property type="match status" value="1"/>
</dbReference>
<dbReference type="EMBL" id="AP024110">
    <property type="protein sequence ID" value="BCM25678.1"/>
    <property type="molecule type" value="Genomic_DNA"/>
</dbReference>
<dbReference type="GO" id="GO:0043190">
    <property type="term" value="C:ATP-binding cassette (ABC) transporter complex"/>
    <property type="evidence" value="ECO:0007669"/>
    <property type="project" value="InterPro"/>
</dbReference>
<evidence type="ECO:0000259" key="9">
    <source>
        <dbReference type="Pfam" id="PF12849"/>
    </source>
</evidence>
<dbReference type="NCBIfam" id="TIGR00975">
    <property type="entry name" value="3a0107s03"/>
    <property type="match status" value="1"/>
</dbReference>
<dbReference type="PANTHER" id="PTHR42996:SF1">
    <property type="entry name" value="PHOSPHATE-BINDING PROTEIN PSTS"/>
    <property type="match status" value="1"/>
</dbReference>
<dbReference type="InterPro" id="IPR005673">
    <property type="entry name" value="ABC_phos-bd_PstS"/>
</dbReference>